<keyword evidence="2" id="KW-1133">Transmembrane helix</keyword>
<feature type="transmembrane region" description="Helical" evidence="2">
    <location>
        <begin position="196"/>
        <end position="222"/>
    </location>
</feature>
<evidence type="ECO:0000313" key="5">
    <source>
        <dbReference type="Proteomes" id="UP000095284"/>
    </source>
</evidence>
<reference evidence="4" key="2">
    <citation type="submission" date="2020-08" db="EMBL/GenBank/DDBJ databases">
        <authorList>
            <person name="Kikuchi T."/>
        </authorList>
    </citation>
    <scope>NUCLEOTIDE SEQUENCE</scope>
    <source>
        <strain evidence="3">Ka4C1</strain>
    </source>
</reference>
<reference evidence="7" key="1">
    <citation type="submission" date="2016-11" db="UniProtKB">
        <authorList>
            <consortium name="WormBaseParasite"/>
        </authorList>
    </citation>
    <scope>IDENTIFICATION</scope>
</reference>
<accession>A0A1I7S4Q5</accession>
<dbReference type="Proteomes" id="UP000582659">
    <property type="component" value="Unassembled WGS sequence"/>
</dbReference>
<evidence type="ECO:0000313" key="7">
    <source>
        <dbReference type="WBParaSite" id="BXY_0798800.1"/>
    </source>
</evidence>
<dbReference type="WBParaSite" id="BXY_0798800.1">
    <property type="protein sequence ID" value="BXY_0798800.1"/>
    <property type="gene ID" value="BXY_0798800"/>
</dbReference>
<organism evidence="5 7">
    <name type="scientific">Bursaphelenchus xylophilus</name>
    <name type="common">Pinewood nematode worm</name>
    <name type="synonym">Aphelenchoides xylophilus</name>
    <dbReference type="NCBI Taxonomy" id="6326"/>
    <lineage>
        <taxon>Eukaryota</taxon>
        <taxon>Metazoa</taxon>
        <taxon>Ecdysozoa</taxon>
        <taxon>Nematoda</taxon>
        <taxon>Chromadorea</taxon>
        <taxon>Rhabditida</taxon>
        <taxon>Tylenchina</taxon>
        <taxon>Tylenchomorpha</taxon>
        <taxon>Aphelenchoidea</taxon>
        <taxon>Aphelenchoididae</taxon>
        <taxon>Bursaphelenchus</taxon>
    </lineage>
</organism>
<gene>
    <name evidence="3" type="ORF">BXYJ_LOCUS9792</name>
</gene>
<evidence type="ECO:0000256" key="2">
    <source>
        <dbReference type="SAM" id="Phobius"/>
    </source>
</evidence>
<name>A0A1I7S4Q5_BURXY</name>
<feature type="compositionally biased region" description="Low complexity" evidence="1">
    <location>
        <begin position="254"/>
        <end position="269"/>
    </location>
</feature>
<evidence type="ECO:0000313" key="6">
    <source>
        <dbReference type="Proteomes" id="UP000659654"/>
    </source>
</evidence>
<sequence>MVSSWLLLFTVAFLIGISIDVDANAIRTSAYCESRSELDDGNVKIDVLCQDHKLGLYTQQKLNHGYVFFKMEPMMKCGLNKSKKISLFAGECRLFTVDTRYFLDGKSRAAILTGTTDNISLREVSFNVSVFRTFVSIEEEGGRSTFPHSCLFELWTGEVKEITVKQTVSTCPVSLVVNRLDQAPLMQERWYYSKQFFCILIITAVFYIFGLLMVITCLAGSYTEPTGVIVPFPEFQNHRFSRVLSRMKDETAVSRLSSRSRSSSQTSLSKSRKRRSRSSSASSERSRSRITSSNLEPIAKK</sequence>
<keyword evidence="6" id="KW-1185">Reference proteome</keyword>
<keyword evidence="2" id="KW-0472">Membrane</keyword>
<proteinExistence type="predicted"/>
<dbReference type="Proteomes" id="UP000659654">
    <property type="component" value="Unassembled WGS sequence"/>
</dbReference>
<dbReference type="EMBL" id="CAJFDI010000004">
    <property type="protein sequence ID" value="CAD5227247.1"/>
    <property type="molecule type" value="Genomic_DNA"/>
</dbReference>
<feature type="compositionally biased region" description="Low complexity" evidence="1">
    <location>
        <begin position="278"/>
        <end position="293"/>
    </location>
</feature>
<evidence type="ECO:0000256" key="1">
    <source>
        <dbReference type="SAM" id="MobiDB-lite"/>
    </source>
</evidence>
<protein>
    <submittedName>
        <fullName evidence="3">(pine wood nematode) hypothetical protein</fullName>
    </submittedName>
</protein>
<dbReference type="AlphaFoldDB" id="A0A1I7S4Q5"/>
<evidence type="ECO:0000313" key="4">
    <source>
        <dbReference type="EMBL" id="CAG9117301.1"/>
    </source>
</evidence>
<dbReference type="Proteomes" id="UP000095284">
    <property type="component" value="Unplaced"/>
</dbReference>
<feature type="transmembrane region" description="Helical" evidence="2">
    <location>
        <begin position="6"/>
        <end position="26"/>
    </location>
</feature>
<evidence type="ECO:0000313" key="3">
    <source>
        <dbReference type="EMBL" id="CAD5227247.1"/>
    </source>
</evidence>
<dbReference type="EMBL" id="CAJFCV020000004">
    <property type="protein sequence ID" value="CAG9117301.1"/>
    <property type="molecule type" value="Genomic_DNA"/>
</dbReference>
<keyword evidence="2" id="KW-0812">Transmembrane</keyword>
<feature type="region of interest" description="Disordered" evidence="1">
    <location>
        <begin position="254"/>
        <end position="301"/>
    </location>
</feature>